<accession>D6ZAF4</accession>
<dbReference type="PROSITE" id="PS50146">
    <property type="entry name" value="DAGK"/>
    <property type="match status" value="1"/>
</dbReference>
<dbReference type="PANTHER" id="PTHR12358:SF106">
    <property type="entry name" value="LIPID KINASE YEGS"/>
    <property type="match status" value="1"/>
</dbReference>
<reference evidence="4 5" key="1">
    <citation type="journal article" date="2010" name="Stand. Genomic Sci.">
        <title>Complete genome sequence of Segniliparus rotundus type strain (CDC 1076).</title>
        <authorList>
            <person name="Sikorski J."/>
            <person name="Lapidus A."/>
            <person name="Copeland A."/>
            <person name="Misra M."/>
            <person name="Glavina Del Rio T."/>
            <person name="Nolan M."/>
            <person name="Lucas S."/>
            <person name="Chen F."/>
            <person name="Tice H."/>
            <person name="Cheng J.F."/>
            <person name="Jando M."/>
            <person name="Schneider S."/>
            <person name="Bruce D."/>
            <person name="Goodwin L."/>
            <person name="Pitluck S."/>
            <person name="Liolios K."/>
            <person name="Mikhailova N."/>
            <person name="Pati A."/>
            <person name="Ivanova N."/>
            <person name="Mavromatis K."/>
            <person name="Chen A."/>
            <person name="Palaniappan K."/>
            <person name="Chertkov O."/>
            <person name="Land M."/>
            <person name="Hauser L."/>
            <person name="Chang Y.J."/>
            <person name="Jeffries C.D."/>
            <person name="Brettin T."/>
            <person name="Detter J.C."/>
            <person name="Han C."/>
            <person name="Rohde M."/>
            <person name="Goker M."/>
            <person name="Bristow J."/>
            <person name="Eisen J.A."/>
            <person name="Markowitz V."/>
            <person name="Hugenholtz P."/>
            <person name="Kyrpides N.C."/>
            <person name="Klenk H.P."/>
        </authorList>
    </citation>
    <scope>NUCLEOTIDE SEQUENCE [LARGE SCALE GENOMIC DNA]</scope>
    <source>
        <strain evidence="5">ATCC BAA-972 / CDC 1076 / CIP 108378 / DSM 44985 / JCM 13578</strain>
    </source>
</reference>
<protein>
    <submittedName>
        <fullName evidence="4">Diacylglycerol kinase catalytic region</fullName>
    </submittedName>
</protein>
<dbReference type="eggNOG" id="COG1597">
    <property type="taxonomic scope" value="Bacteria"/>
</dbReference>
<evidence type="ECO:0000313" key="4">
    <source>
        <dbReference type="EMBL" id="ADG96696.1"/>
    </source>
</evidence>
<comment type="similarity">
    <text evidence="2">Belongs to the diacylglycerol/lipid kinase family.</text>
</comment>
<dbReference type="Gene3D" id="3.40.50.10330">
    <property type="entry name" value="Probable inorganic polyphosphate/atp-NAD kinase, domain 1"/>
    <property type="match status" value="1"/>
</dbReference>
<sequence>MRVRAVLVVNPRATTTTAQSRGLLVSLLQNDLDLTVQETSHRGHAAELAAECVANGTDLVIAHGGDGTVNELASGLLGPPEQSSRPEPGAAPAVAVIPGGSANVFARSLGISPDPRRAVDQLLRALRGNERRRVSAGLCDMSLADGRRESRWFLCNAGLGIDADVVAMMEAGRWSGRPVTPARYFLAAVSAYFRWAFRPGPLTLELPGTAPTRGVGLAFVSNCSPWTYFGNRPITTNPGVRHDKGLGVFAATKLDPWHSIPLAVQLLSPRTAPDTPGSVRVDNLIELTLSSADALRCQIDGEYVGKRVRAEFRSIPAALDVVAPCS</sequence>
<dbReference type="Proteomes" id="UP000002247">
    <property type="component" value="Chromosome"/>
</dbReference>
<dbReference type="InterPro" id="IPR017438">
    <property type="entry name" value="ATP-NAD_kinase_N"/>
</dbReference>
<dbReference type="InterPro" id="IPR001206">
    <property type="entry name" value="Diacylglycerol_kinase_cat_dom"/>
</dbReference>
<evidence type="ECO:0000313" key="5">
    <source>
        <dbReference type="Proteomes" id="UP000002247"/>
    </source>
</evidence>
<dbReference type="SUPFAM" id="SSF111331">
    <property type="entry name" value="NAD kinase/diacylglycerol kinase-like"/>
    <property type="match status" value="1"/>
</dbReference>
<evidence type="ECO:0000256" key="2">
    <source>
        <dbReference type="ARBA" id="ARBA00005983"/>
    </source>
</evidence>
<dbReference type="HOGENOM" id="CLU_045532_2_1_11"/>
<proteinExistence type="inferred from homology"/>
<dbReference type="EMBL" id="CP001958">
    <property type="protein sequence ID" value="ADG96696.1"/>
    <property type="molecule type" value="Genomic_DNA"/>
</dbReference>
<name>D6ZAF4_SEGRD</name>
<dbReference type="GO" id="GO:0004143">
    <property type="term" value="F:ATP-dependent diacylglycerol kinase activity"/>
    <property type="evidence" value="ECO:0007669"/>
    <property type="project" value="TreeGrafter"/>
</dbReference>
<gene>
    <name evidence="4" type="ordered locus">Srot_0207</name>
</gene>
<keyword evidence="4" id="KW-0418">Kinase</keyword>
<evidence type="ECO:0000259" key="3">
    <source>
        <dbReference type="PROSITE" id="PS50146"/>
    </source>
</evidence>
<dbReference type="KEGG" id="srt:Srot_0207"/>
<comment type="cofactor">
    <cofactor evidence="1">
        <name>Mg(2+)</name>
        <dbReference type="ChEBI" id="CHEBI:18420"/>
    </cofactor>
</comment>
<dbReference type="InterPro" id="IPR016064">
    <property type="entry name" value="NAD/diacylglycerol_kinase_sf"/>
</dbReference>
<dbReference type="STRING" id="640132.Srot_0207"/>
<evidence type="ECO:0000256" key="1">
    <source>
        <dbReference type="ARBA" id="ARBA00001946"/>
    </source>
</evidence>
<dbReference type="GO" id="GO:0005886">
    <property type="term" value="C:plasma membrane"/>
    <property type="evidence" value="ECO:0007669"/>
    <property type="project" value="TreeGrafter"/>
</dbReference>
<dbReference type="SMART" id="SM00046">
    <property type="entry name" value="DAGKc"/>
    <property type="match status" value="1"/>
</dbReference>
<organism evidence="4 5">
    <name type="scientific">Segniliparus rotundus (strain ATCC BAA-972 / CDC 1076 / CIP 108378 / DSM 44985 / JCM 13578)</name>
    <dbReference type="NCBI Taxonomy" id="640132"/>
    <lineage>
        <taxon>Bacteria</taxon>
        <taxon>Bacillati</taxon>
        <taxon>Actinomycetota</taxon>
        <taxon>Actinomycetes</taxon>
        <taxon>Mycobacteriales</taxon>
        <taxon>Segniliparaceae</taxon>
        <taxon>Segniliparus</taxon>
    </lineage>
</organism>
<keyword evidence="4" id="KW-0808">Transferase</keyword>
<feature type="domain" description="DAGKc" evidence="3">
    <location>
        <begin position="1"/>
        <end position="148"/>
    </location>
</feature>
<dbReference type="InterPro" id="IPR050187">
    <property type="entry name" value="Lipid_Phosphate_FormReg"/>
</dbReference>
<dbReference type="Gene3D" id="2.60.200.40">
    <property type="match status" value="1"/>
</dbReference>
<keyword evidence="5" id="KW-1185">Reference proteome</keyword>
<dbReference type="Pfam" id="PF00781">
    <property type="entry name" value="DAGK_cat"/>
    <property type="match status" value="1"/>
</dbReference>
<dbReference type="PANTHER" id="PTHR12358">
    <property type="entry name" value="SPHINGOSINE KINASE"/>
    <property type="match status" value="1"/>
</dbReference>
<dbReference type="AlphaFoldDB" id="D6ZAF4"/>